<keyword evidence="3" id="KW-1185">Reference proteome</keyword>
<name>A0ABN2XUY1_9ACTN</name>
<sequence length="255" mass="27212">MCFDPDSAPPVEHGPGEVASAELLALRSADGTEFAAFRAVGEAPTGVGVVVLPDVRGLYGFYRELGLRFAEHGHTALVVDYYGRTAGVDQRAEDFPYQEHMRRLTPRQLHEDLSAAIAHLRSPEGGNCRAVFTIGFCIGGRLAVLASIRDRELAGTIGYYCWPAPGPDGAPGPTGRAAELGAPVLALMAGDDPGIPPQHVKEFEEALAAAGVDHEVVTYEGAPHSFFDVKQGDFLDASVDSWNRVLAFVDRVAGR</sequence>
<dbReference type="SUPFAM" id="SSF53474">
    <property type="entry name" value="alpha/beta-Hydrolases"/>
    <property type="match status" value="1"/>
</dbReference>
<accession>A0ABN2XUY1</accession>
<dbReference type="InterPro" id="IPR051049">
    <property type="entry name" value="Dienelactone_hydrolase-like"/>
</dbReference>
<dbReference type="Gene3D" id="3.40.50.1820">
    <property type="entry name" value="alpha/beta hydrolase"/>
    <property type="match status" value="1"/>
</dbReference>
<evidence type="ECO:0000313" key="2">
    <source>
        <dbReference type="EMBL" id="GAA2117232.1"/>
    </source>
</evidence>
<reference evidence="2 3" key="1">
    <citation type="journal article" date="2019" name="Int. J. Syst. Evol. Microbiol.">
        <title>The Global Catalogue of Microorganisms (GCM) 10K type strain sequencing project: providing services to taxonomists for standard genome sequencing and annotation.</title>
        <authorList>
            <consortium name="The Broad Institute Genomics Platform"/>
            <consortium name="The Broad Institute Genome Sequencing Center for Infectious Disease"/>
            <person name="Wu L."/>
            <person name="Ma J."/>
        </authorList>
    </citation>
    <scope>NUCLEOTIDE SEQUENCE [LARGE SCALE GENOMIC DNA]</scope>
    <source>
        <strain evidence="2 3">JCM 14559</strain>
    </source>
</reference>
<feature type="domain" description="Dienelactone hydrolase" evidence="1">
    <location>
        <begin position="37"/>
        <end position="251"/>
    </location>
</feature>
<dbReference type="InterPro" id="IPR029058">
    <property type="entry name" value="AB_hydrolase_fold"/>
</dbReference>
<organism evidence="2 3">
    <name type="scientific">Kitasatospora saccharophila</name>
    <dbReference type="NCBI Taxonomy" id="407973"/>
    <lineage>
        <taxon>Bacteria</taxon>
        <taxon>Bacillati</taxon>
        <taxon>Actinomycetota</taxon>
        <taxon>Actinomycetes</taxon>
        <taxon>Kitasatosporales</taxon>
        <taxon>Streptomycetaceae</taxon>
        <taxon>Kitasatospora</taxon>
    </lineage>
</organism>
<comment type="caution">
    <text evidence="2">The sequence shown here is derived from an EMBL/GenBank/DDBJ whole genome shotgun (WGS) entry which is preliminary data.</text>
</comment>
<dbReference type="PANTHER" id="PTHR46623:SF6">
    <property type="entry name" value="ALPHA_BETA-HYDROLASES SUPERFAMILY PROTEIN"/>
    <property type="match status" value="1"/>
</dbReference>
<proteinExistence type="predicted"/>
<dbReference type="EMBL" id="BAAANS010000057">
    <property type="protein sequence ID" value="GAA2117232.1"/>
    <property type="molecule type" value="Genomic_DNA"/>
</dbReference>
<dbReference type="PANTHER" id="PTHR46623">
    <property type="entry name" value="CARBOXYMETHYLENEBUTENOLIDASE-RELATED"/>
    <property type="match status" value="1"/>
</dbReference>
<gene>
    <name evidence="2" type="ORF">GCM10009759_63460</name>
</gene>
<dbReference type="RefSeq" id="WP_344557142.1">
    <property type="nucleotide sequence ID" value="NZ_BAAANS010000057.1"/>
</dbReference>
<evidence type="ECO:0000313" key="3">
    <source>
        <dbReference type="Proteomes" id="UP001500897"/>
    </source>
</evidence>
<dbReference type="InterPro" id="IPR002925">
    <property type="entry name" value="Dienelactn_hydro"/>
</dbReference>
<dbReference type="Proteomes" id="UP001500897">
    <property type="component" value="Unassembled WGS sequence"/>
</dbReference>
<dbReference type="Pfam" id="PF01738">
    <property type="entry name" value="DLH"/>
    <property type="match status" value="1"/>
</dbReference>
<evidence type="ECO:0000259" key="1">
    <source>
        <dbReference type="Pfam" id="PF01738"/>
    </source>
</evidence>
<protein>
    <recommendedName>
        <fullName evidence="1">Dienelactone hydrolase domain-containing protein</fullName>
    </recommendedName>
</protein>